<proteinExistence type="predicted"/>
<keyword evidence="3" id="KW-1185">Reference proteome</keyword>
<dbReference type="OrthoDB" id="8611879at2"/>
<dbReference type="AlphaFoldDB" id="A0A1Q5U3X8"/>
<gene>
    <name evidence="2" type="ORF">Xentx_01454</name>
</gene>
<dbReference type="RefSeq" id="WP_074019590.1">
    <property type="nucleotide sequence ID" value="NZ_CAWMWP010000109.1"/>
</dbReference>
<protein>
    <submittedName>
        <fullName evidence="2">Uncharacterized protein</fullName>
    </submittedName>
</protein>
<dbReference type="EMBL" id="MKGR01000008">
    <property type="protein sequence ID" value="OKP07183.1"/>
    <property type="molecule type" value="Genomic_DNA"/>
</dbReference>
<comment type="caution">
    <text evidence="2">The sequence shown here is derived from an EMBL/GenBank/DDBJ whole genome shotgun (WGS) entry which is preliminary data.</text>
</comment>
<dbReference type="Proteomes" id="UP000186277">
    <property type="component" value="Unassembled WGS sequence"/>
</dbReference>
<reference evidence="2 3" key="1">
    <citation type="submission" date="2016-09" db="EMBL/GenBank/DDBJ databases">
        <title>Xenorhabdus thuongxuanensis sp. nov. and Xenorhabdus eapokensis sp. nov., isolated from Steinernema species.</title>
        <authorList>
            <person name="Kaempfer P."/>
            <person name="Tobias N.J."/>
            <person name="Phan Ke L."/>
            <person name="Bode H.B."/>
            <person name="Glaeser S.P."/>
        </authorList>
    </citation>
    <scope>NUCLEOTIDE SEQUENCE [LARGE SCALE GENOMIC DNA]</scope>
    <source>
        <strain evidence="2 3">30TX1</strain>
    </source>
</reference>
<evidence type="ECO:0000313" key="2">
    <source>
        <dbReference type="EMBL" id="OKP07183.1"/>
    </source>
</evidence>
<organism evidence="2 3">
    <name type="scientific">Xenorhabdus thuongxuanensis</name>
    <dbReference type="NCBI Taxonomy" id="1873484"/>
    <lineage>
        <taxon>Bacteria</taxon>
        <taxon>Pseudomonadati</taxon>
        <taxon>Pseudomonadota</taxon>
        <taxon>Gammaproteobacteria</taxon>
        <taxon>Enterobacterales</taxon>
        <taxon>Morganellaceae</taxon>
        <taxon>Xenorhabdus</taxon>
    </lineage>
</organism>
<sequence>MGTSQSSRGPKNGKSLVPPWADQTKNGENKNLVGFRTLFGRFAKNGDGAALKGALSRYSRQVTGGSESANARLSNIIGAGGGLFELLNNGVVNDSKNNPIIDLNSLNGLSCENAIAKIANYLSEGSEDADKIQTAMNDALVEALDGKATFDPLDITDDVLIETMIYYLADSIFIQITMDAGRAWNNAQSVKELQKAENDLHELISAAVDDFMEPKLSKNIRSFSKENIIEIQKNVITEVWNEWKGYNE</sequence>
<accession>A0A1Q5U3X8</accession>
<evidence type="ECO:0000256" key="1">
    <source>
        <dbReference type="SAM" id="MobiDB-lite"/>
    </source>
</evidence>
<evidence type="ECO:0000313" key="3">
    <source>
        <dbReference type="Proteomes" id="UP000186277"/>
    </source>
</evidence>
<feature type="region of interest" description="Disordered" evidence="1">
    <location>
        <begin position="1"/>
        <end position="28"/>
    </location>
</feature>
<name>A0A1Q5U3X8_9GAMM</name>